<organism evidence="2 3">
    <name type="scientific">Alkalibacillus flavidus</name>
    <dbReference type="NCBI Taxonomy" id="546021"/>
    <lineage>
        <taxon>Bacteria</taxon>
        <taxon>Bacillati</taxon>
        <taxon>Bacillota</taxon>
        <taxon>Bacilli</taxon>
        <taxon>Bacillales</taxon>
        <taxon>Bacillaceae</taxon>
        <taxon>Alkalibacillus</taxon>
    </lineage>
</organism>
<feature type="transmembrane region" description="Helical" evidence="1">
    <location>
        <begin position="74"/>
        <end position="94"/>
    </location>
</feature>
<keyword evidence="3" id="KW-1185">Reference proteome</keyword>
<keyword evidence="1" id="KW-0472">Membrane</keyword>
<feature type="transmembrane region" description="Helical" evidence="1">
    <location>
        <begin position="129"/>
        <end position="149"/>
    </location>
</feature>
<comment type="caution">
    <text evidence="2">The sequence shown here is derived from an EMBL/GenBank/DDBJ whole genome shotgun (WGS) entry which is preliminary data.</text>
</comment>
<accession>A0ABV2KY06</accession>
<gene>
    <name evidence="2" type="ORF">ABID56_001536</name>
</gene>
<evidence type="ECO:0000313" key="2">
    <source>
        <dbReference type="EMBL" id="MET3683441.1"/>
    </source>
</evidence>
<feature type="transmembrane region" description="Helical" evidence="1">
    <location>
        <begin position="7"/>
        <end position="29"/>
    </location>
</feature>
<feature type="transmembrane region" description="Helical" evidence="1">
    <location>
        <begin position="41"/>
        <end position="62"/>
    </location>
</feature>
<evidence type="ECO:0000313" key="3">
    <source>
        <dbReference type="Proteomes" id="UP001549167"/>
    </source>
</evidence>
<keyword evidence="1" id="KW-0812">Transmembrane</keyword>
<sequence length="157" mass="17889">MIKKWKYGVWIISLLISYVIFMIMEIGTADPSSSHGNRNPFLILLFMLWPVIFIFYYLTTDITARFLLQKKSNILNAAILVCSLLAGGILYFLIRTKASAVINALEKSSNEAYIQGLNQFTNSIYFNHYTFLLTVILCIMLGSGISFLATKFKSNYQ</sequence>
<evidence type="ECO:0000256" key="1">
    <source>
        <dbReference type="SAM" id="Phobius"/>
    </source>
</evidence>
<proteinExistence type="predicted"/>
<name>A0ABV2KY06_9BACI</name>
<reference evidence="2 3" key="1">
    <citation type="submission" date="2024-06" db="EMBL/GenBank/DDBJ databases">
        <title>Genomic Encyclopedia of Type Strains, Phase IV (KMG-IV): sequencing the most valuable type-strain genomes for metagenomic binning, comparative biology and taxonomic classification.</title>
        <authorList>
            <person name="Goeker M."/>
        </authorList>
    </citation>
    <scope>NUCLEOTIDE SEQUENCE [LARGE SCALE GENOMIC DNA]</scope>
    <source>
        <strain evidence="2 3">DSM 23520</strain>
    </source>
</reference>
<protein>
    <recommendedName>
        <fullName evidence="4">DUF4199 domain-containing protein</fullName>
    </recommendedName>
</protein>
<evidence type="ECO:0008006" key="4">
    <source>
        <dbReference type="Google" id="ProtNLM"/>
    </source>
</evidence>
<dbReference type="Proteomes" id="UP001549167">
    <property type="component" value="Unassembled WGS sequence"/>
</dbReference>
<dbReference type="EMBL" id="JBEPMX010000007">
    <property type="protein sequence ID" value="MET3683441.1"/>
    <property type="molecule type" value="Genomic_DNA"/>
</dbReference>
<keyword evidence="1" id="KW-1133">Transmembrane helix</keyword>